<feature type="region of interest" description="Disordered" evidence="1">
    <location>
        <begin position="109"/>
        <end position="151"/>
    </location>
</feature>
<name>A0ABN2XN87_9MICC</name>
<accession>A0ABN2XN87</accession>
<evidence type="ECO:0000313" key="2">
    <source>
        <dbReference type="EMBL" id="GAA2114366.1"/>
    </source>
</evidence>
<comment type="caution">
    <text evidence="2">The sequence shown here is derived from an EMBL/GenBank/DDBJ whole genome shotgun (WGS) entry which is preliminary data.</text>
</comment>
<reference evidence="2 3" key="1">
    <citation type="journal article" date="2019" name="Int. J. Syst. Evol. Microbiol.">
        <title>The Global Catalogue of Microorganisms (GCM) 10K type strain sequencing project: providing services to taxonomists for standard genome sequencing and annotation.</title>
        <authorList>
            <consortium name="The Broad Institute Genomics Platform"/>
            <consortium name="The Broad Institute Genome Sequencing Center for Infectious Disease"/>
            <person name="Wu L."/>
            <person name="Ma J."/>
        </authorList>
    </citation>
    <scope>NUCLEOTIDE SEQUENCE [LARGE SCALE GENOMIC DNA]</scope>
    <source>
        <strain evidence="2 3">JCM 15914</strain>
    </source>
</reference>
<evidence type="ECO:0000313" key="3">
    <source>
        <dbReference type="Proteomes" id="UP001500166"/>
    </source>
</evidence>
<feature type="compositionally biased region" description="Basic and acidic residues" evidence="1">
    <location>
        <begin position="114"/>
        <end position="124"/>
    </location>
</feature>
<dbReference type="RefSeq" id="WP_344224064.1">
    <property type="nucleotide sequence ID" value="NZ_BAAAQA010000012.1"/>
</dbReference>
<feature type="compositionally biased region" description="Low complexity" evidence="1">
    <location>
        <begin position="125"/>
        <end position="136"/>
    </location>
</feature>
<dbReference type="EMBL" id="BAAAQA010000012">
    <property type="protein sequence ID" value="GAA2114366.1"/>
    <property type="molecule type" value="Genomic_DNA"/>
</dbReference>
<sequence>MNDQRVLGQFETLKNTGTVELSTSRGKPHSVSTDPELEVQWDEVEGMGLARVSRSTMVAMKLTPSGYERYKSRLTGTTRRLAKDMIALPATIGEGPQELVALLGLAHGQYGPPEVREQHARRQAEAQAEADANAAARDPRAERPRASNPQE</sequence>
<proteinExistence type="predicted"/>
<dbReference type="Proteomes" id="UP001500166">
    <property type="component" value="Unassembled WGS sequence"/>
</dbReference>
<organism evidence="2 3">
    <name type="scientific">Kocuria atrinae</name>
    <dbReference type="NCBI Taxonomy" id="592377"/>
    <lineage>
        <taxon>Bacteria</taxon>
        <taxon>Bacillati</taxon>
        <taxon>Actinomycetota</taxon>
        <taxon>Actinomycetes</taxon>
        <taxon>Micrococcales</taxon>
        <taxon>Micrococcaceae</taxon>
        <taxon>Kocuria</taxon>
    </lineage>
</organism>
<gene>
    <name evidence="2" type="ORF">GCM10009824_11570</name>
</gene>
<keyword evidence="3" id="KW-1185">Reference proteome</keyword>
<protein>
    <submittedName>
        <fullName evidence="2">Uncharacterized protein</fullName>
    </submittedName>
</protein>
<evidence type="ECO:0000256" key="1">
    <source>
        <dbReference type="SAM" id="MobiDB-lite"/>
    </source>
</evidence>